<feature type="region of interest" description="Disordered" evidence="1">
    <location>
        <begin position="496"/>
        <end position="515"/>
    </location>
</feature>
<accession>A0A6A7C719</accession>
<feature type="region of interest" description="Disordered" evidence="1">
    <location>
        <begin position="274"/>
        <end position="308"/>
    </location>
</feature>
<gene>
    <name evidence="3" type="ORF">K470DRAFT_268805</name>
</gene>
<dbReference type="OrthoDB" id="20507at2759"/>
<sequence length="515" mass="56327">MKRTRSAYEGDTFVIYGTPFRDPVGKPVWEQEVRDERGRKRLHGAFTGGWSAGYFNTVGSKEGWTPASFVSSRSNRNQLTQNVEDFMDDEDLADHVEAVKLETLGGFAGFGRSHGILEGLFQPASEPVGARLLQKIGWKEGAQASEDAPWLKMASRTDRKGVGYDVDDEEPKILPSRKPTKLSNKPKKIINKGIDMGALSGSDPEDDGYLMGPQLNYRQVKLKKKRKPDTSINPEGHNMSNINSLVPGFVRSMVTLSLSSQSKYPFPQVPDGWVSPSSSLQKAADLPMSGAAKVHPNPSPQASLGEQTPPVQSVFDFISPATRDRLAAATGKPNLPPGKGKWPAPCSVKLNPRDEAGNLQSMVPYLDKATALVALQRIESSTTCAPYADNEAKQARYNSFLHRQAEQRPSLPERAPNMSVSDWAQELSEFARAAEVFKPMTGEMATRFAPSGSAAAMAPVEDDPAEKAAKMGMFGPLTRTSMPWMPPRLLCKRFGVPMPKVEGESSNEPKTMDET</sequence>
<evidence type="ECO:0000256" key="1">
    <source>
        <dbReference type="SAM" id="MobiDB-lite"/>
    </source>
</evidence>
<dbReference type="Pfam" id="PF26093">
    <property type="entry name" value="HTH_TGH"/>
    <property type="match status" value="1"/>
</dbReference>
<dbReference type="Proteomes" id="UP000799421">
    <property type="component" value="Unassembled WGS sequence"/>
</dbReference>
<dbReference type="AlphaFoldDB" id="A0A6A7C719"/>
<name>A0A6A7C719_9PEZI</name>
<evidence type="ECO:0000313" key="4">
    <source>
        <dbReference type="Proteomes" id="UP000799421"/>
    </source>
</evidence>
<dbReference type="Pfam" id="PF07713">
    <property type="entry name" value="DUF1604"/>
    <property type="match status" value="1"/>
</dbReference>
<dbReference type="PANTHER" id="PTHR13384">
    <property type="entry name" value="G PATCH DOMAIN-CONTAINING PROTEIN 1"/>
    <property type="match status" value="1"/>
</dbReference>
<evidence type="ECO:0000259" key="2">
    <source>
        <dbReference type="Pfam" id="PF07713"/>
    </source>
</evidence>
<protein>
    <submittedName>
        <fullName evidence="3">DUF1604-domain-containing protein</fullName>
    </submittedName>
</protein>
<dbReference type="InterPro" id="IPR011666">
    <property type="entry name" value="DUF1604"/>
</dbReference>
<keyword evidence="4" id="KW-1185">Reference proteome</keyword>
<proteinExistence type="predicted"/>
<dbReference type="GO" id="GO:0005634">
    <property type="term" value="C:nucleus"/>
    <property type="evidence" value="ECO:0007669"/>
    <property type="project" value="TreeGrafter"/>
</dbReference>
<feature type="region of interest" description="Disordered" evidence="1">
    <location>
        <begin position="162"/>
        <end position="184"/>
    </location>
</feature>
<reference evidence="3" key="1">
    <citation type="journal article" date="2020" name="Stud. Mycol.">
        <title>101 Dothideomycetes genomes: a test case for predicting lifestyles and emergence of pathogens.</title>
        <authorList>
            <person name="Haridas S."/>
            <person name="Albert R."/>
            <person name="Binder M."/>
            <person name="Bloem J."/>
            <person name="Labutti K."/>
            <person name="Salamov A."/>
            <person name="Andreopoulos B."/>
            <person name="Baker S."/>
            <person name="Barry K."/>
            <person name="Bills G."/>
            <person name="Bluhm B."/>
            <person name="Cannon C."/>
            <person name="Castanera R."/>
            <person name="Culley D."/>
            <person name="Daum C."/>
            <person name="Ezra D."/>
            <person name="Gonzalez J."/>
            <person name="Henrissat B."/>
            <person name="Kuo A."/>
            <person name="Liang C."/>
            <person name="Lipzen A."/>
            <person name="Lutzoni F."/>
            <person name="Magnuson J."/>
            <person name="Mondo S."/>
            <person name="Nolan M."/>
            <person name="Ohm R."/>
            <person name="Pangilinan J."/>
            <person name="Park H.-J."/>
            <person name="Ramirez L."/>
            <person name="Alfaro M."/>
            <person name="Sun H."/>
            <person name="Tritt A."/>
            <person name="Yoshinaga Y."/>
            <person name="Zwiers L.-H."/>
            <person name="Turgeon B."/>
            <person name="Goodwin S."/>
            <person name="Spatafora J."/>
            <person name="Crous P."/>
            <person name="Grigoriev I."/>
        </authorList>
    </citation>
    <scope>NUCLEOTIDE SEQUENCE</scope>
    <source>
        <strain evidence="3">CBS 480.64</strain>
    </source>
</reference>
<organism evidence="3 4">
    <name type="scientific">Piedraia hortae CBS 480.64</name>
    <dbReference type="NCBI Taxonomy" id="1314780"/>
    <lineage>
        <taxon>Eukaryota</taxon>
        <taxon>Fungi</taxon>
        <taxon>Dikarya</taxon>
        <taxon>Ascomycota</taxon>
        <taxon>Pezizomycotina</taxon>
        <taxon>Dothideomycetes</taxon>
        <taxon>Dothideomycetidae</taxon>
        <taxon>Capnodiales</taxon>
        <taxon>Piedraiaceae</taxon>
        <taxon>Piedraia</taxon>
    </lineage>
</organism>
<dbReference type="GO" id="GO:0003723">
    <property type="term" value="F:RNA binding"/>
    <property type="evidence" value="ECO:0007669"/>
    <property type="project" value="TreeGrafter"/>
</dbReference>
<feature type="domain" description="G patch" evidence="2">
    <location>
        <begin position="26"/>
        <end position="103"/>
    </location>
</feature>
<dbReference type="EMBL" id="MU005964">
    <property type="protein sequence ID" value="KAF2862859.1"/>
    <property type="molecule type" value="Genomic_DNA"/>
</dbReference>
<evidence type="ECO:0000313" key="3">
    <source>
        <dbReference type="EMBL" id="KAF2862859.1"/>
    </source>
</evidence>
<dbReference type="GO" id="GO:0006397">
    <property type="term" value="P:mRNA processing"/>
    <property type="evidence" value="ECO:0007669"/>
    <property type="project" value="InterPro"/>
</dbReference>
<dbReference type="PANTHER" id="PTHR13384:SF19">
    <property type="entry name" value="G PATCH DOMAIN-CONTAINING PROTEIN 1"/>
    <property type="match status" value="1"/>
</dbReference>